<evidence type="ECO:0000313" key="1">
    <source>
        <dbReference type="EMBL" id="MBK1867183.1"/>
    </source>
</evidence>
<comment type="caution">
    <text evidence="1">The sequence shown here is derived from an EMBL/GenBank/DDBJ whole genome shotgun (WGS) entry which is preliminary data.</text>
</comment>
<name>A0ACC5R3K3_9HYPH</name>
<evidence type="ECO:0000313" key="2">
    <source>
        <dbReference type="Proteomes" id="UP000616151"/>
    </source>
</evidence>
<proteinExistence type="predicted"/>
<dbReference type="Proteomes" id="UP000616151">
    <property type="component" value="Unassembled WGS sequence"/>
</dbReference>
<reference evidence="1" key="1">
    <citation type="submission" date="2021-01" db="EMBL/GenBank/DDBJ databases">
        <authorList>
            <person name="Sun Q."/>
        </authorList>
    </citation>
    <scope>NUCLEOTIDE SEQUENCE</scope>
    <source>
        <strain evidence="1">YIM B02566</strain>
    </source>
</reference>
<keyword evidence="2" id="KW-1185">Reference proteome</keyword>
<accession>A0ACC5R3K3</accession>
<organism evidence="1 2">
    <name type="scientific">Taklimakanibacter albus</name>
    <dbReference type="NCBI Taxonomy" id="2800327"/>
    <lineage>
        <taxon>Bacteria</taxon>
        <taxon>Pseudomonadati</taxon>
        <taxon>Pseudomonadota</taxon>
        <taxon>Alphaproteobacteria</taxon>
        <taxon>Hyphomicrobiales</taxon>
        <taxon>Aestuariivirgaceae</taxon>
        <taxon>Taklimakanibacter</taxon>
    </lineage>
</organism>
<protein>
    <submittedName>
        <fullName evidence="1">Amino acid ABC transporter permease</fullName>
    </submittedName>
</protein>
<dbReference type="EMBL" id="JAENHL010000007">
    <property type="protein sequence ID" value="MBK1867183.1"/>
    <property type="molecule type" value="Genomic_DNA"/>
</dbReference>
<sequence length="377" mass="41127">MVGISVKERFFGSWGNTIVTVLFALLATVIILPLVNWAFIEATWSGAAQSCSERTGACWAFIVEKYRFIFFGLYPQQAQWQAFAATGFIALPVLITAIPRFWHSRLVVFWFLSIGLAVALMSGLFLGSPVPTQQWGGFPLTLLLAVVGFAGAFPLGVLLALGRRSQMGIFRALSIAFIELMRGVPIIAVLYIATLLFPLMLPAGASLDKLLRVQVALILFVSAYIAEIVRAGLQAVPAGQYEAAQSLGFSTVKTLRLVVLPQAFRAVIPAFVTLGIGIFLDTTLVIVIGLFDFLNTARVATTDAQWLGFYAEAYTVTGLVYFLLAYAASRYSLWLEAHLRPVKAEPSKQDMTAIRFPAGEKGAIVMRVSRESVERAA</sequence>
<gene>
    <name evidence="1" type="ORF">JHL16_12575</name>
</gene>